<evidence type="ECO:0000259" key="3">
    <source>
        <dbReference type="Pfam" id="PF00370"/>
    </source>
</evidence>
<keyword evidence="2" id="KW-0418">Kinase</keyword>
<dbReference type="InterPro" id="IPR018484">
    <property type="entry name" value="FGGY_N"/>
</dbReference>
<dbReference type="InterPro" id="IPR000577">
    <property type="entry name" value="Carb_kinase_FGGY"/>
</dbReference>
<feature type="domain" description="Carbohydrate kinase FGGY N-terminal" evidence="3">
    <location>
        <begin position="5"/>
        <end position="249"/>
    </location>
</feature>
<dbReference type="Gene3D" id="3.30.420.40">
    <property type="match status" value="2"/>
</dbReference>
<reference evidence="5" key="1">
    <citation type="submission" date="2018-05" db="EMBL/GenBank/DDBJ databases">
        <authorList>
            <person name="Lanie J.A."/>
            <person name="Ng W.-L."/>
            <person name="Kazmierczak K.M."/>
            <person name="Andrzejewski T.M."/>
            <person name="Davidsen T.M."/>
            <person name="Wayne K.J."/>
            <person name="Tettelin H."/>
            <person name="Glass J.I."/>
            <person name="Rusch D."/>
            <person name="Podicherti R."/>
            <person name="Tsui H.-C.T."/>
            <person name="Winkler M.E."/>
        </authorList>
    </citation>
    <scope>NUCLEOTIDE SEQUENCE</scope>
</reference>
<evidence type="ECO:0008006" key="6">
    <source>
        <dbReference type="Google" id="ProtNLM"/>
    </source>
</evidence>
<dbReference type="PANTHER" id="PTHR43095:SF5">
    <property type="entry name" value="XYLULOSE KINASE"/>
    <property type="match status" value="1"/>
</dbReference>
<proteinExistence type="predicted"/>
<sequence length="525" mass="57741">MTEKYTLGIDIGTTGVKASVLEVDAGKVVAHSLKEHPLFHPKPGYAEQEGDNYWKAVVAAVKECFKQGSFADKIAGVSLSGLVGVMLPIDKDGKPVRPGMIWMDSRSEEECTDIRNTVGEDKINEINGNRVAPWFVEPKALWMKKHEPENFDRTFKLVSPSGYCTFKMCGEYTMNHGDAQLFYPYEYQKGVWNKDIADGIGVPIEKYPTIFNSHEVVGKVTKQASEETGIKEGAVVVAGGTDISCAALGCGVVEAGQAFYSMGTGANIGVMIPTAQRINEFRILKWTSVIPGLTMFDGPMAFVGASLNWFKNNFAEVEIAKSEKEKKNVFELLTKQAEKIKPGSDGLMYFPYLGNTLSPNWNSSATGMFFGIRPTTSKAHFIRSVIEGVAFDCNSNVKIAKEAGAKIDKFTLNGGPTKSRFWNQITSDVTGLPLDLPDVGKSEESGFPPEAAPLGDAILAAVGAGFYSNPLECLSDIVKVKEVFEPNKSNHEMYSDFFEVWRSIYHNLLDDMSKHHELLNKHNFS</sequence>
<dbReference type="PIRSF" id="PIRSF000538">
    <property type="entry name" value="GlpK"/>
    <property type="match status" value="1"/>
</dbReference>
<dbReference type="AlphaFoldDB" id="A0A381SFF0"/>
<evidence type="ECO:0000256" key="2">
    <source>
        <dbReference type="ARBA" id="ARBA00022777"/>
    </source>
</evidence>
<evidence type="ECO:0000256" key="1">
    <source>
        <dbReference type="ARBA" id="ARBA00022679"/>
    </source>
</evidence>
<dbReference type="PANTHER" id="PTHR43095">
    <property type="entry name" value="SUGAR KINASE"/>
    <property type="match status" value="1"/>
</dbReference>
<dbReference type="InterPro" id="IPR018483">
    <property type="entry name" value="Carb_kinase_FGGY_CS"/>
</dbReference>
<dbReference type="InterPro" id="IPR050406">
    <property type="entry name" value="FGGY_Carb_Kinase"/>
</dbReference>
<dbReference type="Pfam" id="PF00370">
    <property type="entry name" value="FGGY_N"/>
    <property type="match status" value="1"/>
</dbReference>
<organism evidence="5">
    <name type="scientific">marine metagenome</name>
    <dbReference type="NCBI Taxonomy" id="408172"/>
    <lineage>
        <taxon>unclassified sequences</taxon>
        <taxon>metagenomes</taxon>
        <taxon>ecological metagenomes</taxon>
    </lineage>
</organism>
<name>A0A381SFF0_9ZZZZ</name>
<dbReference type="GO" id="GO:0016773">
    <property type="term" value="F:phosphotransferase activity, alcohol group as acceptor"/>
    <property type="evidence" value="ECO:0007669"/>
    <property type="project" value="InterPro"/>
</dbReference>
<dbReference type="GO" id="GO:0016301">
    <property type="term" value="F:kinase activity"/>
    <property type="evidence" value="ECO:0007669"/>
    <property type="project" value="UniProtKB-KW"/>
</dbReference>
<dbReference type="EMBL" id="UINC01003040">
    <property type="protein sequence ID" value="SVA02785.1"/>
    <property type="molecule type" value="Genomic_DNA"/>
</dbReference>
<accession>A0A381SFF0</accession>
<dbReference type="CDD" id="cd07808">
    <property type="entry name" value="ASKHA_NBD_FGGY_EcXK-like"/>
    <property type="match status" value="1"/>
</dbReference>
<gene>
    <name evidence="5" type="ORF">METZ01_LOCUS55639</name>
</gene>
<dbReference type="InterPro" id="IPR043129">
    <property type="entry name" value="ATPase_NBD"/>
</dbReference>
<protein>
    <recommendedName>
        <fullName evidence="6">Carbohydrate kinase FGGY N-terminal domain-containing protein</fullName>
    </recommendedName>
</protein>
<dbReference type="PROSITE" id="PS00445">
    <property type="entry name" value="FGGY_KINASES_2"/>
    <property type="match status" value="1"/>
</dbReference>
<dbReference type="Pfam" id="PF02782">
    <property type="entry name" value="FGGY_C"/>
    <property type="match status" value="1"/>
</dbReference>
<keyword evidence="1" id="KW-0808">Transferase</keyword>
<feature type="domain" description="Carbohydrate kinase FGGY C-terminal" evidence="4">
    <location>
        <begin position="259"/>
        <end position="463"/>
    </location>
</feature>
<evidence type="ECO:0000313" key="5">
    <source>
        <dbReference type="EMBL" id="SVA02785.1"/>
    </source>
</evidence>
<dbReference type="SUPFAM" id="SSF53067">
    <property type="entry name" value="Actin-like ATPase domain"/>
    <property type="match status" value="2"/>
</dbReference>
<evidence type="ECO:0000259" key="4">
    <source>
        <dbReference type="Pfam" id="PF02782"/>
    </source>
</evidence>
<dbReference type="InterPro" id="IPR018485">
    <property type="entry name" value="FGGY_C"/>
</dbReference>
<dbReference type="GO" id="GO:0005975">
    <property type="term" value="P:carbohydrate metabolic process"/>
    <property type="evidence" value="ECO:0007669"/>
    <property type="project" value="InterPro"/>
</dbReference>